<evidence type="ECO:0000256" key="2">
    <source>
        <dbReference type="ARBA" id="ARBA00022771"/>
    </source>
</evidence>
<dbReference type="PANTHER" id="PTHR15710">
    <property type="entry name" value="E3 UBIQUITIN-PROTEIN LIGASE PRAJA"/>
    <property type="match status" value="1"/>
</dbReference>
<dbReference type="GeneID" id="81595877"/>
<dbReference type="InterPro" id="IPR013083">
    <property type="entry name" value="Znf_RING/FYVE/PHD"/>
</dbReference>
<dbReference type="GO" id="GO:0061630">
    <property type="term" value="F:ubiquitin protein ligase activity"/>
    <property type="evidence" value="ECO:0007669"/>
    <property type="project" value="TreeGrafter"/>
</dbReference>
<organism evidence="7 8">
    <name type="scientific">Penicillium daleae</name>
    <dbReference type="NCBI Taxonomy" id="63821"/>
    <lineage>
        <taxon>Eukaryota</taxon>
        <taxon>Fungi</taxon>
        <taxon>Dikarya</taxon>
        <taxon>Ascomycota</taxon>
        <taxon>Pezizomycotina</taxon>
        <taxon>Eurotiomycetes</taxon>
        <taxon>Eurotiomycetidae</taxon>
        <taxon>Eurotiales</taxon>
        <taxon>Aspergillaceae</taxon>
        <taxon>Penicillium</taxon>
    </lineage>
</organism>
<proteinExistence type="predicted"/>
<dbReference type="Proteomes" id="UP001213681">
    <property type="component" value="Unassembled WGS sequence"/>
</dbReference>
<dbReference type="GO" id="GO:0016567">
    <property type="term" value="P:protein ubiquitination"/>
    <property type="evidence" value="ECO:0007669"/>
    <property type="project" value="TreeGrafter"/>
</dbReference>
<dbReference type="SUPFAM" id="SSF57850">
    <property type="entry name" value="RING/U-box"/>
    <property type="match status" value="1"/>
</dbReference>
<feature type="compositionally biased region" description="Acidic residues" evidence="5">
    <location>
        <begin position="196"/>
        <end position="207"/>
    </location>
</feature>
<dbReference type="AlphaFoldDB" id="A0AAD6CD76"/>
<evidence type="ECO:0000256" key="5">
    <source>
        <dbReference type="SAM" id="MobiDB-lite"/>
    </source>
</evidence>
<dbReference type="PANTHER" id="PTHR15710:SF241">
    <property type="entry name" value="RING-TYPE DOMAIN-CONTAINING PROTEIN"/>
    <property type="match status" value="1"/>
</dbReference>
<dbReference type="PROSITE" id="PS50089">
    <property type="entry name" value="ZF_RING_2"/>
    <property type="match status" value="1"/>
</dbReference>
<comment type="caution">
    <text evidence="7">The sequence shown here is derived from an EMBL/GenBank/DDBJ whole genome shotgun (WGS) entry which is preliminary data.</text>
</comment>
<evidence type="ECO:0000256" key="3">
    <source>
        <dbReference type="ARBA" id="ARBA00022833"/>
    </source>
</evidence>
<dbReference type="GO" id="GO:0005737">
    <property type="term" value="C:cytoplasm"/>
    <property type="evidence" value="ECO:0007669"/>
    <property type="project" value="TreeGrafter"/>
</dbReference>
<accession>A0AAD6CD76</accession>
<feature type="region of interest" description="Disordered" evidence="5">
    <location>
        <begin position="1"/>
        <end position="24"/>
    </location>
</feature>
<feature type="region of interest" description="Disordered" evidence="5">
    <location>
        <begin position="185"/>
        <end position="207"/>
    </location>
</feature>
<reference evidence="7" key="1">
    <citation type="submission" date="2022-12" db="EMBL/GenBank/DDBJ databases">
        <authorList>
            <person name="Petersen C."/>
        </authorList>
    </citation>
    <scope>NUCLEOTIDE SEQUENCE</scope>
    <source>
        <strain evidence="7">IBT 16125</strain>
    </source>
</reference>
<keyword evidence="8" id="KW-1185">Reference proteome</keyword>
<feature type="compositionally biased region" description="Basic and acidic residues" evidence="5">
    <location>
        <begin position="1"/>
        <end position="10"/>
    </location>
</feature>
<evidence type="ECO:0000259" key="6">
    <source>
        <dbReference type="PROSITE" id="PS50089"/>
    </source>
</evidence>
<dbReference type="Gene3D" id="3.30.40.10">
    <property type="entry name" value="Zinc/RING finger domain, C3HC4 (zinc finger)"/>
    <property type="match status" value="1"/>
</dbReference>
<protein>
    <recommendedName>
        <fullName evidence="6">RING-type domain-containing protein</fullName>
    </recommendedName>
</protein>
<reference evidence="7" key="2">
    <citation type="journal article" date="2023" name="IMA Fungus">
        <title>Comparative genomic study of the Penicillium genus elucidates a diverse pangenome and 15 lateral gene transfer events.</title>
        <authorList>
            <person name="Petersen C."/>
            <person name="Sorensen T."/>
            <person name="Nielsen M.R."/>
            <person name="Sondergaard T.E."/>
            <person name="Sorensen J.L."/>
            <person name="Fitzpatrick D.A."/>
            <person name="Frisvad J.C."/>
            <person name="Nielsen K.L."/>
        </authorList>
    </citation>
    <scope>NUCLEOTIDE SEQUENCE</scope>
    <source>
        <strain evidence="7">IBT 16125</strain>
    </source>
</reference>
<evidence type="ECO:0000313" key="7">
    <source>
        <dbReference type="EMBL" id="KAJ5460699.1"/>
    </source>
</evidence>
<keyword evidence="1" id="KW-0479">Metal-binding</keyword>
<evidence type="ECO:0000313" key="8">
    <source>
        <dbReference type="Proteomes" id="UP001213681"/>
    </source>
</evidence>
<feature type="compositionally biased region" description="Basic and acidic residues" evidence="5">
    <location>
        <begin position="185"/>
        <end position="195"/>
    </location>
</feature>
<name>A0AAD6CD76_9EURO</name>
<sequence>MSTYESEHNTTDPAIDNNPRRRRPDMSTFFATLSEITPAPDHRPHAVPVPSDVSAAFYSLAEAFEVMRQQASAAADQAGDGTNGEELLSQMIESLLSQADTPPREVEGVSEEFCDMLERVPKASLNASQICPICNNPFLEDEYPLVVQLPCHPTHLFDLECVRPWLRLRGTCPLDRTDFAKQLRDKAEERKKLTEQDDEEEWDSMYG</sequence>
<dbReference type="RefSeq" id="XP_056769741.1">
    <property type="nucleotide sequence ID" value="XM_056905634.1"/>
</dbReference>
<evidence type="ECO:0000256" key="4">
    <source>
        <dbReference type="PROSITE-ProRule" id="PRU00175"/>
    </source>
</evidence>
<gene>
    <name evidence="7" type="ORF">N7458_002251</name>
</gene>
<dbReference type="InterPro" id="IPR001841">
    <property type="entry name" value="Znf_RING"/>
</dbReference>
<evidence type="ECO:0000256" key="1">
    <source>
        <dbReference type="ARBA" id="ARBA00022723"/>
    </source>
</evidence>
<feature type="domain" description="RING-type" evidence="6">
    <location>
        <begin position="131"/>
        <end position="176"/>
    </location>
</feature>
<dbReference type="EMBL" id="JAPVEA010000002">
    <property type="protein sequence ID" value="KAJ5460699.1"/>
    <property type="molecule type" value="Genomic_DNA"/>
</dbReference>
<keyword evidence="3" id="KW-0862">Zinc</keyword>
<dbReference type="Pfam" id="PF13639">
    <property type="entry name" value="zf-RING_2"/>
    <property type="match status" value="1"/>
</dbReference>
<keyword evidence="2 4" id="KW-0863">Zinc-finger</keyword>
<dbReference type="GO" id="GO:0008270">
    <property type="term" value="F:zinc ion binding"/>
    <property type="evidence" value="ECO:0007669"/>
    <property type="project" value="UniProtKB-KW"/>
</dbReference>